<dbReference type="InterPro" id="IPR036513">
    <property type="entry name" value="STAS_dom_sf"/>
</dbReference>
<dbReference type="PROSITE" id="PS50801">
    <property type="entry name" value="STAS"/>
    <property type="match status" value="1"/>
</dbReference>
<dbReference type="PANTHER" id="PTHR33495">
    <property type="entry name" value="ANTI-SIGMA FACTOR ANTAGONIST TM_1081-RELATED-RELATED"/>
    <property type="match status" value="1"/>
</dbReference>
<dbReference type="GO" id="GO:0043856">
    <property type="term" value="F:anti-sigma factor antagonist activity"/>
    <property type="evidence" value="ECO:0007669"/>
    <property type="project" value="InterPro"/>
</dbReference>
<sequence length="137" mass="14651">MDNEDWRSAPCSTPTARTYVLGTATVVELRGSLDLATAPGVRAHLDAAAAPPGARVIVDLRPAEFFDCITLGLLCRARRRTLESDGHLNVVCTRPWHLRILTAVGLDTALRPVATLGHALAQAARPQDTAEFSAVRG</sequence>
<proteinExistence type="inferred from homology"/>
<dbReference type="Pfam" id="PF13466">
    <property type="entry name" value="STAS_2"/>
    <property type="match status" value="1"/>
</dbReference>
<keyword evidence="5" id="KW-1185">Reference proteome</keyword>
<feature type="domain" description="STAS" evidence="3">
    <location>
        <begin position="26"/>
        <end position="123"/>
    </location>
</feature>
<dbReference type="AlphaFoldDB" id="A0A939FEZ6"/>
<accession>A0A939FEZ6</accession>
<comment type="similarity">
    <text evidence="1 2">Belongs to the anti-sigma-factor antagonist family.</text>
</comment>
<dbReference type="CDD" id="cd07043">
    <property type="entry name" value="STAS_anti-anti-sigma_factors"/>
    <property type="match status" value="1"/>
</dbReference>
<dbReference type="SUPFAM" id="SSF52091">
    <property type="entry name" value="SpoIIaa-like"/>
    <property type="match status" value="1"/>
</dbReference>
<dbReference type="InterPro" id="IPR058548">
    <property type="entry name" value="MlaB-like_STAS"/>
</dbReference>
<dbReference type="InterPro" id="IPR003658">
    <property type="entry name" value="Anti-sigma_ant"/>
</dbReference>
<dbReference type="RefSeq" id="WP_206968738.1">
    <property type="nucleotide sequence ID" value="NZ_BAAAJJ010000004.1"/>
</dbReference>
<evidence type="ECO:0000256" key="1">
    <source>
        <dbReference type="ARBA" id="ARBA00009013"/>
    </source>
</evidence>
<evidence type="ECO:0000259" key="3">
    <source>
        <dbReference type="PROSITE" id="PS50801"/>
    </source>
</evidence>
<protein>
    <recommendedName>
        <fullName evidence="2">Anti-sigma factor antagonist</fullName>
    </recommendedName>
</protein>
<dbReference type="NCBIfam" id="TIGR00377">
    <property type="entry name" value="ant_ant_sig"/>
    <property type="match status" value="1"/>
</dbReference>
<name>A0A939FEZ6_9ACTN</name>
<dbReference type="PANTHER" id="PTHR33495:SF2">
    <property type="entry name" value="ANTI-SIGMA FACTOR ANTAGONIST TM_1081-RELATED"/>
    <property type="match status" value="1"/>
</dbReference>
<dbReference type="InterPro" id="IPR002645">
    <property type="entry name" value="STAS_dom"/>
</dbReference>
<organism evidence="4 5">
    <name type="scientific">Streptomyces beijiangensis</name>
    <dbReference type="NCBI Taxonomy" id="163361"/>
    <lineage>
        <taxon>Bacteria</taxon>
        <taxon>Bacillati</taxon>
        <taxon>Actinomycetota</taxon>
        <taxon>Actinomycetes</taxon>
        <taxon>Kitasatosporales</taxon>
        <taxon>Streptomycetaceae</taxon>
        <taxon>Streptomyces</taxon>
    </lineage>
</organism>
<gene>
    <name evidence="4" type="ORF">J0695_34620</name>
</gene>
<reference evidence="4" key="1">
    <citation type="submission" date="2021-03" db="EMBL/GenBank/DDBJ databases">
        <title>Streptomyces poriferae sp. nov., a novel marine sponge-derived Actinobacteria species with anti-MRSA activity.</title>
        <authorList>
            <person name="Sandoval-Powers M."/>
            <person name="Kralova S."/>
            <person name="Nguyen G.-S."/>
            <person name="Fawwal D."/>
            <person name="Degnes K."/>
            <person name="Klinkenberg G."/>
            <person name="Sletta H."/>
            <person name="Wentzel A."/>
            <person name="Liles M.R."/>
        </authorList>
    </citation>
    <scope>NUCLEOTIDE SEQUENCE</scope>
    <source>
        <strain evidence="4">DSM 41794</strain>
    </source>
</reference>
<evidence type="ECO:0000256" key="2">
    <source>
        <dbReference type="RuleBase" id="RU003749"/>
    </source>
</evidence>
<comment type="caution">
    <text evidence="4">The sequence shown here is derived from an EMBL/GenBank/DDBJ whole genome shotgun (WGS) entry which is preliminary data.</text>
</comment>
<evidence type="ECO:0000313" key="4">
    <source>
        <dbReference type="EMBL" id="MBO0516864.1"/>
    </source>
</evidence>
<dbReference type="EMBL" id="JAFLRJ010000462">
    <property type="protein sequence ID" value="MBO0516864.1"/>
    <property type="molecule type" value="Genomic_DNA"/>
</dbReference>
<dbReference type="Gene3D" id="3.30.750.24">
    <property type="entry name" value="STAS domain"/>
    <property type="match status" value="1"/>
</dbReference>
<evidence type="ECO:0000313" key="5">
    <source>
        <dbReference type="Proteomes" id="UP000664167"/>
    </source>
</evidence>
<dbReference type="Proteomes" id="UP000664167">
    <property type="component" value="Unassembled WGS sequence"/>
</dbReference>